<keyword evidence="3" id="KW-1015">Disulfide bond</keyword>
<comment type="subunit">
    <text evidence="7">Interacts with LGALS1 and laminin.</text>
</comment>
<name>A0AAD7R2E1_9TELE</name>
<dbReference type="EMBL" id="JAINUG010001090">
    <property type="protein sequence ID" value="KAJ8358222.1"/>
    <property type="molecule type" value="Genomic_DNA"/>
</dbReference>
<evidence type="ECO:0000256" key="8">
    <source>
        <dbReference type="ARBA" id="ARBA00069168"/>
    </source>
</evidence>
<evidence type="ECO:0000256" key="4">
    <source>
        <dbReference type="ARBA" id="ARBA00023170"/>
    </source>
</evidence>
<dbReference type="AlphaFoldDB" id="A0AAD7R2E1"/>
<organism evidence="12 13">
    <name type="scientific">Aldrovandia affinis</name>
    <dbReference type="NCBI Taxonomy" id="143900"/>
    <lineage>
        <taxon>Eukaryota</taxon>
        <taxon>Metazoa</taxon>
        <taxon>Chordata</taxon>
        <taxon>Craniata</taxon>
        <taxon>Vertebrata</taxon>
        <taxon>Euteleostomi</taxon>
        <taxon>Actinopterygii</taxon>
        <taxon>Neopterygii</taxon>
        <taxon>Teleostei</taxon>
        <taxon>Notacanthiformes</taxon>
        <taxon>Halosauridae</taxon>
        <taxon>Aldrovandia</taxon>
    </lineage>
</organism>
<dbReference type="Proteomes" id="UP001221898">
    <property type="component" value="Unassembled WGS sequence"/>
</dbReference>
<evidence type="ECO:0000259" key="11">
    <source>
        <dbReference type="PROSITE" id="PS50287"/>
    </source>
</evidence>
<dbReference type="Gene3D" id="3.10.250.10">
    <property type="entry name" value="SRCR-like domain"/>
    <property type="match status" value="1"/>
</dbReference>
<comment type="caution">
    <text evidence="12">The sequence shown here is derived from an EMBL/GenBank/DDBJ whole genome shotgun (WGS) entry which is preliminary data.</text>
</comment>
<dbReference type="PROSITE" id="PS50287">
    <property type="entry name" value="SRCR_2"/>
    <property type="match status" value="1"/>
</dbReference>
<evidence type="ECO:0000256" key="1">
    <source>
        <dbReference type="ARBA" id="ARBA00022729"/>
    </source>
</evidence>
<evidence type="ECO:0000313" key="13">
    <source>
        <dbReference type="Proteomes" id="UP001221898"/>
    </source>
</evidence>
<evidence type="ECO:0000256" key="3">
    <source>
        <dbReference type="ARBA" id="ARBA00023157"/>
    </source>
</evidence>
<keyword evidence="13" id="KW-1185">Reference proteome</keyword>
<feature type="signal peptide" evidence="10">
    <location>
        <begin position="1"/>
        <end position="21"/>
    </location>
</feature>
<evidence type="ECO:0000256" key="2">
    <source>
        <dbReference type="ARBA" id="ARBA00022737"/>
    </source>
</evidence>
<keyword evidence="4" id="KW-0675">Receptor</keyword>
<comment type="function">
    <text evidence="6">Binds to extracellular matrix proteins. Binds to pathogen-associated molecular patterns (PAMPs) present on the cell walls of Gram-positive and Gram-negative bacteria and fungi, behaving as a pattern recognition receptor (PRR). Induces bacterial and fungal aggregation and subsequent inhibition of PAMP-induced cytokine release. Does not possess intrinsic bactericidal activity. May play a role in the innate defense and homeostasis of certain epithelial surfaces.</text>
</comment>
<gene>
    <name evidence="12" type="ORF">AAFF_G00022250</name>
</gene>
<dbReference type="InterPro" id="IPR036772">
    <property type="entry name" value="SRCR-like_dom_sf"/>
</dbReference>
<comment type="caution">
    <text evidence="9">Lacks conserved residue(s) required for the propagation of feature annotation.</text>
</comment>
<reference evidence="12" key="1">
    <citation type="journal article" date="2023" name="Science">
        <title>Genome structures resolve the early diversification of teleost fishes.</title>
        <authorList>
            <person name="Parey E."/>
            <person name="Louis A."/>
            <person name="Montfort J."/>
            <person name="Bouchez O."/>
            <person name="Roques C."/>
            <person name="Iampietro C."/>
            <person name="Lluch J."/>
            <person name="Castinel A."/>
            <person name="Donnadieu C."/>
            <person name="Desvignes T."/>
            <person name="Floi Bucao C."/>
            <person name="Jouanno E."/>
            <person name="Wen M."/>
            <person name="Mejri S."/>
            <person name="Dirks R."/>
            <person name="Jansen H."/>
            <person name="Henkel C."/>
            <person name="Chen W.J."/>
            <person name="Zahm M."/>
            <person name="Cabau C."/>
            <person name="Klopp C."/>
            <person name="Thompson A.W."/>
            <person name="Robinson-Rechavi M."/>
            <person name="Braasch I."/>
            <person name="Lecointre G."/>
            <person name="Bobe J."/>
            <person name="Postlethwait J.H."/>
            <person name="Berthelot C."/>
            <person name="Roest Crollius H."/>
            <person name="Guiguen Y."/>
        </authorList>
    </citation>
    <scope>NUCLEOTIDE SEQUENCE</scope>
    <source>
        <strain evidence="12">NC1722</strain>
    </source>
</reference>
<keyword evidence="5" id="KW-0325">Glycoprotein</keyword>
<evidence type="ECO:0000256" key="9">
    <source>
        <dbReference type="PROSITE-ProRule" id="PRU00196"/>
    </source>
</evidence>
<feature type="domain" description="SRCR" evidence="11">
    <location>
        <begin position="24"/>
        <end position="82"/>
    </location>
</feature>
<protein>
    <recommendedName>
        <fullName evidence="8">Soluble scavenger receptor cysteine-rich domain-containing protein SSC5D</fullName>
    </recommendedName>
</protein>
<dbReference type="SMART" id="SM00202">
    <property type="entry name" value="SR"/>
    <property type="match status" value="1"/>
</dbReference>
<dbReference type="PRINTS" id="PR00258">
    <property type="entry name" value="SPERACTRCPTR"/>
</dbReference>
<evidence type="ECO:0000256" key="7">
    <source>
        <dbReference type="ARBA" id="ARBA00064153"/>
    </source>
</evidence>
<dbReference type="Pfam" id="PF00530">
    <property type="entry name" value="SRCR"/>
    <property type="match status" value="1"/>
</dbReference>
<dbReference type="GO" id="GO:0016020">
    <property type="term" value="C:membrane"/>
    <property type="evidence" value="ECO:0007669"/>
    <property type="project" value="InterPro"/>
</dbReference>
<proteinExistence type="predicted"/>
<dbReference type="InterPro" id="IPR001190">
    <property type="entry name" value="SRCR"/>
</dbReference>
<feature type="non-terminal residue" evidence="12">
    <location>
        <position position="1"/>
    </location>
</feature>
<keyword evidence="1 10" id="KW-0732">Signal</keyword>
<feature type="chain" id="PRO_5042275483" description="Soluble scavenger receptor cysteine-rich domain-containing protein SSC5D" evidence="10">
    <location>
        <begin position="22"/>
        <end position="82"/>
    </location>
</feature>
<evidence type="ECO:0000256" key="6">
    <source>
        <dbReference type="ARBA" id="ARBA00058074"/>
    </source>
</evidence>
<evidence type="ECO:0000313" key="12">
    <source>
        <dbReference type="EMBL" id="KAJ8358222.1"/>
    </source>
</evidence>
<keyword evidence="2" id="KW-0677">Repeat</keyword>
<accession>A0AAD7R2E1</accession>
<dbReference type="PANTHER" id="PTHR19331">
    <property type="entry name" value="SCAVENGER RECEPTOR DOMAIN-CONTAINING"/>
    <property type="match status" value="1"/>
</dbReference>
<dbReference type="SUPFAM" id="SSF56487">
    <property type="entry name" value="SRCR-like"/>
    <property type="match status" value="1"/>
</dbReference>
<evidence type="ECO:0000256" key="5">
    <source>
        <dbReference type="ARBA" id="ARBA00023180"/>
    </source>
</evidence>
<evidence type="ECO:0000256" key="10">
    <source>
        <dbReference type="SAM" id="SignalP"/>
    </source>
</evidence>
<dbReference type="PROSITE" id="PS00420">
    <property type="entry name" value="SRCR_1"/>
    <property type="match status" value="1"/>
</dbReference>
<dbReference type="FunFam" id="3.10.250.10:FF:000007">
    <property type="entry name" value="Soluble scavenger receptor cysteine-rich domain-containing protein SSC5D"/>
    <property type="match status" value="1"/>
</dbReference>
<sequence length="82" mass="8700">MERCLFFLSLSSLLLLSTANSEQIRLVNGGSRCSGRVEIYHSGQWGTVCDNGWDMNDAEVVCRQLGCGGALSSPGNAQFGAG</sequence>